<dbReference type="EnsemblBacteria" id="BAA29585">
    <property type="protein sequence ID" value="BAA29585"/>
    <property type="gene ID" value="BAA29585"/>
</dbReference>
<evidence type="ECO:0000313" key="2">
    <source>
        <dbReference type="EMBL" id="BAA29585.1"/>
    </source>
</evidence>
<dbReference type="EMBL" id="BA000001">
    <property type="protein sequence ID" value="BAA29585.1"/>
    <property type="molecule type" value="Genomic_DNA"/>
</dbReference>
<dbReference type="PIR" id="D71162">
    <property type="entry name" value="D71162"/>
</dbReference>
<evidence type="ECO:0000256" key="1">
    <source>
        <dbReference type="SAM" id="Phobius"/>
    </source>
</evidence>
<sequence>MGPEAMASRLSPTTSEIISTIPVPLIIFASLPPLTFDICFLTVFISCIFAPLFRRRSVVSLRSSREIPSSGSSNSAEPPPEIRMKTMSFSLALFNIDRASLAPNMDFSSGIGCPASITFILFNSFP</sequence>
<keyword evidence="1" id="KW-0812">Transmembrane</keyword>
<proteinExistence type="predicted"/>
<reference evidence="2 3" key="1">
    <citation type="journal article" date="1998" name="DNA Res.">
        <title>Complete sequence and gene organization of the genome of a hyper-thermophilic archaebacterium, Pyrococcus horikoshii OT3.</title>
        <authorList>
            <person name="Kawarabayasi Y."/>
            <person name="Sawada M."/>
            <person name="Horikawa H."/>
            <person name="Haikawa Y."/>
            <person name="Hino Y."/>
            <person name="Yamamoto S."/>
            <person name="Sekine M."/>
            <person name="Baba S."/>
            <person name="Kosugi H."/>
            <person name="Hosoyama A."/>
            <person name="Nagai Y."/>
            <person name="Sakai M."/>
            <person name="Ogura K."/>
            <person name="Otuka R."/>
            <person name="Nakazawa H."/>
            <person name="Takamiya M."/>
            <person name="Ohfuku Y."/>
            <person name="Funahashi T."/>
            <person name="Tanaka T."/>
            <person name="Kudoh Y."/>
            <person name="Yamazaki J."/>
            <person name="Kushida N."/>
            <person name="Oguchi A."/>
            <person name="Aoki K."/>
            <person name="Nakamura Y."/>
            <person name="Robb T.F."/>
            <person name="Horikoshi K."/>
            <person name="Masuchi Y."/>
            <person name="Shizuya H."/>
            <person name="Kikuchi H."/>
        </authorList>
    </citation>
    <scope>NUCLEOTIDE SEQUENCE [LARGE SCALE GENOMIC DNA]</scope>
    <source>
        <strain evidence="3">ATCC 700860 / DSM 12428 / JCM 9974 / NBRC 100139 / OT-3</strain>
    </source>
</reference>
<dbReference type="Proteomes" id="UP000000752">
    <property type="component" value="Chromosome"/>
</dbReference>
<dbReference type="AlphaFoldDB" id="O58233"/>
<organism evidence="2 3">
    <name type="scientific">Pyrococcus horikoshii (strain ATCC 700860 / DSM 12428 / JCM 9974 / NBRC 100139 / OT-3)</name>
    <dbReference type="NCBI Taxonomy" id="70601"/>
    <lineage>
        <taxon>Archaea</taxon>
        <taxon>Methanobacteriati</taxon>
        <taxon>Methanobacteriota</taxon>
        <taxon>Thermococci</taxon>
        <taxon>Thermococcales</taxon>
        <taxon>Thermococcaceae</taxon>
        <taxon>Pyrococcus</taxon>
    </lineage>
</organism>
<feature type="transmembrane region" description="Helical" evidence="1">
    <location>
        <begin position="34"/>
        <end position="53"/>
    </location>
</feature>
<gene>
    <name evidence="2" type="ordered locus">PH0497</name>
</gene>
<protein>
    <submittedName>
        <fullName evidence="2">Uncharacterized protein</fullName>
    </submittedName>
</protein>
<keyword evidence="1" id="KW-0472">Membrane</keyword>
<dbReference type="KEGG" id="pho:PH0497"/>
<name>O58233_PYRHO</name>
<accession>O58233</accession>
<evidence type="ECO:0000313" key="3">
    <source>
        <dbReference type="Proteomes" id="UP000000752"/>
    </source>
</evidence>
<keyword evidence="3" id="KW-1185">Reference proteome</keyword>
<keyword evidence="1" id="KW-1133">Transmembrane helix</keyword>